<dbReference type="STRING" id="926569.ANT_18630"/>
<dbReference type="NCBIfam" id="TIGR00005">
    <property type="entry name" value="rluA_subfam"/>
    <property type="match status" value="1"/>
</dbReference>
<dbReference type="InParanoid" id="E8N625"/>
<dbReference type="InterPro" id="IPR006225">
    <property type="entry name" value="PsdUridine_synth_RluC/D"/>
</dbReference>
<evidence type="ECO:0000256" key="4">
    <source>
        <dbReference type="PIRSR" id="PIRSR606225-1"/>
    </source>
</evidence>
<keyword evidence="7" id="KW-0456">Lyase</keyword>
<dbReference type="eggNOG" id="COG0564">
    <property type="taxonomic scope" value="Bacteria"/>
</dbReference>
<evidence type="ECO:0000259" key="6">
    <source>
        <dbReference type="Pfam" id="PF00849"/>
    </source>
</evidence>
<gene>
    <name evidence="7" type="ordered locus">ANT_18630</name>
</gene>
<evidence type="ECO:0000256" key="3">
    <source>
        <dbReference type="ARBA" id="ARBA00023235"/>
    </source>
</evidence>
<dbReference type="GO" id="GO:0000455">
    <property type="term" value="P:enzyme-directed rRNA pseudouridine synthesis"/>
    <property type="evidence" value="ECO:0007669"/>
    <property type="project" value="TreeGrafter"/>
</dbReference>
<evidence type="ECO:0000256" key="1">
    <source>
        <dbReference type="ARBA" id="ARBA00000073"/>
    </source>
</evidence>
<comment type="function">
    <text evidence="5">Responsible for synthesis of pseudouridine from uracil.</text>
</comment>
<protein>
    <recommendedName>
        <fullName evidence="5">Pseudouridine synthase</fullName>
        <ecNumber evidence="5">5.4.99.-</ecNumber>
    </recommendedName>
</protein>
<accession>E8N625</accession>
<feature type="domain" description="Pseudouridine synthase RsuA/RluA-like" evidence="6">
    <location>
        <begin position="20"/>
        <end position="166"/>
    </location>
</feature>
<dbReference type="Pfam" id="PF00849">
    <property type="entry name" value="PseudoU_synth_2"/>
    <property type="match status" value="1"/>
</dbReference>
<comment type="similarity">
    <text evidence="2 5">Belongs to the pseudouridine synthase RluA family.</text>
</comment>
<dbReference type="GO" id="GO:0140098">
    <property type="term" value="F:catalytic activity, acting on RNA"/>
    <property type="evidence" value="ECO:0007669"/>
    <property type="project" value="UniProtKB-ARBA"/>
</dbReference>
<dbReference type="EC" id="5.4.99.-" evidence="5"/>
<dbReference type="InterPro" id="IPR050188">
    <property type="entry name" value="RluA_PseudoU_synthase"/>
</dbReference>
<dbReference type="EMBL" id="AP012029">
    <property type="protein sequence ID" value="BAJ63889.1"/>
    <property type="molecule type" value="Genomic_DNA"/>
</dbReference>
<dbReference type="InterPro" id="IPR006145">
    <property type="entry name" value="PsdUridine_synth_RsuA/RluA"/>
</dbReference>
<evidence type="ECO:0000313" key="8">
    <source>
        <dbReference type="Proteomes" id="UP000008922"/>
    </source>
</evidence>
<dbReference type="HOGENOM" id="CLU_016902_11_3_0"/>
<keyword evidence="3 5" id="KW-0413">Isomerase</keyword>
<evidence type="ECO:0000256" key="5">
    <source>
        <dbReference type="RuleBase" id="RU362028"/>
    </source>
</evidence>
<feature type="active site" evidence="4">
    <location>
        <position position="61"/>
    </location>
</feature>
<evidence type="ECO:0000313" key="7">
    <source>
        <dbReference type="EMBL" id="BAJ63889.1"/>
    </source>
</evidence>
<dbReference type="AlphaFoldDB" id="E8N625"/>
<dbReference type="CDD" id="cd02869">
    <property type="entry name" value="PseudoU_synth_RluA_like"/>
    <property type="match status" value="1"/>
</dbReference>
<organism evidence="7 8">
    <name type="scientific">Anaerolinea thermophila (strain DSM 14523 / JCM 11388 / NBRC 100420 / UNI-1)</name>
    <dbReference type="NCBI Taxonomy" id="926569"/>
    <lineage>
        <taxon>Bacteria</taxon>
        <taxon>Bacillati</taxon>
        <taxon>Chloroflexota</taxon>
        <taxon>Anaerolineae</taxon>
        <taxon>Anaerolineales</taxon>
        <taxon>Anaerolineaceae</taxon>
        <taxon>Anaerolinea</taxon>
    </lineage>
</organism>
<dbReference type="Proteomes" id="UP000008922">
    <property type="component" value="Chromosome"/>
</dbReference>
<dbReference type="PANTHER" id="PTHR21600:SF44">
    <property type="entry name" value="RIBOSOMAL LARGE SUBUNIT PSEUDOURIDINE SYNTHASE D"/>
    <property type="match status" value="1"/>
</dbReference>
<dbReference type="GO" id="GO:0009982">
    <property type="term" value="F:pseudouridine synthase activity"/>
    <property type="evidence" value="ECO:0007669"/>
    <property type="project" value="InterPro"/>
</dbReference>
<dbReference type="InterPro" id="IPR020103">
    <property type="entry name" value="PsdUridine_synth_cat_dom_sf"/>
</dbReference>
<dbReference type="SUPFAM" id="SSF55120">
    <property type="entry name" value="Pseudouridine synthase"/>
    <property type="match status" value="1"/>
</dbReference>
<evidence type="ECO:0000256" key="2">
    <source>
        <dbReference type="ARBA" id="ARBA00010876"/>
    </source>
</evidence>
<comment type="catalytic activity">
    <reaction evidence="1 5">
        <text>a uridine in RNA = a pseudouridine in RNA</text>
        <dbReference type="Rhea" id="RHEA:48348"/>
        <dbReference type="Rhea" id="RHEA-COMP:12068"/>
        <dbReference type="Rhea" id="RHEA-COMP:12069"/>
        <dbReference type="ChEBI" id="CHEBI:65314"/>
        <dbReference type="ChEBI" id="CHEBI:65315"/>
    </reaction>
</comment>
<dbReference type="Gene3D" id="3.30.2350.10">
    <property type="entry name" value="Pseudouridine synthase"/>
    <property type="match status" value="1"/>
</dbReference>
<proteinExistence type="inferred from homology"/>
<name>E8N625_ANATU</name>
<dbReference type="GO" id="GO:0016829">
    <property type="term" value="F:lyase activity"/>
    <property type="evidence" value="ECO:0007669"/>
    <property type="project" value="UniProtKB-KW"/>
</dbReference>
<dbReference type="GO" id="GO:0003723">
    <property type="term" value="F:RNA binding"/>
    <property type="evidence" value="ECO:0007669"/>
    <property type="project" value="InterPro"/>
</dbReference>
<reference evidence="7 8" key="1">
    <citation type="submission" date="2010-12" db="EMBL/GenBank/DDBJ databases">
        <title>Whole genome sequence of Anaerolinea thermophila UNI-1.</title>
        <authorList>
            <person name="Narita-Yamada S."/>
            <person name="Kishi E."/>
            <person name="Watanabe Y."/>
            <person name="Takasaki K."/>
            <person name="Ankai A."/>
            <person name="Oguchi A."/>
            <person name="Fukui S."/>
            <person name="Takahashi M."/>
            <person name="Yashiro I."/>
            <person name="Hosoyama A."/>
            <person name="Sekiguchi Y."/>
            <person name="Hanada S."/>
            <person name="Fujita N."/>
        </authorList>
    </citation>
    <scope>NUCLEOTIDE SEQUENCE [LARGE SCALE GENOMIC DNA]</scope>
    <source>
        <strain evidence="8">DSM 14523 / JCM 11388 / NBRC 100420 / UNI-1</strain>
    </source>
</reference>
<sequence length="231" mass="26151">MGPGSVFYNKSMILFQDEWILVISKPAGLLSIRDGYNPNLPTIQGVLEPKLGKLWMIHRLDKDTSGIMVLARTSEAHKNLDRQFAERKVRKIYYAICVGVPEWDEILIQSPLRVNGDRKHRTVVDFEHGKPAETHVRVISRYGFYTWVEVHPHSGYTHQIRAHLSSIGYPLLGDSLYRIPPNCAVIPPKAENLPAFPRVALHAYALTFSHPNSGEEITFTAPLPEDFSSLL</sequence>
<dbReference type="KEGG" id="atm:ANT_18630"/>
<dbReference type="PROSITE" id="PS01129">
    <property type="entry name" value="PSI_RLU"/>
    <property type="match status" value="1"/>
</dbReference>
<dbReference type="InterPro" id="IPR006224">
    <property type="entry name" value="PsdUridine_synth_RluA-like_CS"/>
</dbReference>
<dbReference type="PANTHER" id="PTHR21600">
    <property type="entry name" value="MITOCHONDRIAL RNA PSEUDOURIDINE SYNTHASE"/>
    <property type="match status" value="1"/>
</dbReference>
<keyword evidence="8" id="KW-1185">Reference proteome</keyword>